<feature type="domain" description="DUF4283" evidence="2">
    <location>
        <begin position="54"/>
        <end position="136"/>
    </location>
</feature>
<accession>A0A5N5J3U1</accession>
<evidence type="ECO:0000259" key="2">
    <source>
        <dbReference type="Pfam" id="PF14111"/>
    </source>
</evidence>
<dbReference type="Pfam" id="PF14111">
    <property type="entry name" value="DUF4283"/>
    <property type="match status" value="1"/>
</dbReference>
<gene>
    <name evidence="3" type="ORF">DKX38_029363</name>
</gene>
<dbReference type="InterPro" id="IPR040256">
    <property type="entry name" value="At4g02000-like"/>
</dbReference>
<dbReference type="InterPro" id="IPR025558">
    <property type="entry name" value="DUF4283"/>
</dbReference>
<evidence type="ECO:0000313" key="3">
    <source>
        <dbReference type="EMBL" id="KAB5512335.1"/>
    </source>
</evidence>
<reference evidence="4" key="1">
    <citation type="journal article" date="2019" name="Gigascience">
        <title>De novo genome assembly of the endangered Acer yangbiense, a plant species with extremely small populations endemic to Yunnan Province, China.</title>
        <authorList>
            <person name="Yang J."/>
            <person name="Wariss H.M."/>
            <person name="Tao L."/>
            <person name="Zhang R."/>
            <person name="Yun Q."/>
            <person name="Hollingsworth P."/>
            <person name="Dao Z."/>
            <person name="Luo G."/>
            <person name="Guo H."/>
            <person name="Ma Y."/>
            <person name="Sun W."/>
        </authorList>
    </citation>
    <scope>NUCLEOTIDE SEQUENCE [LARGE SCALE GENOMIC DNA]</scope>
    <source>
        <strain evidence="4">cv. br00</strain>
    </source>
</reference>
<dbReference type="EMBL" id="VDCV01000019">
    <property type="protein sequence ID" value="KAB5512335.1"/>
    <property type="molecule type" value="Genomic_DNA"/>
</dbReference>
<keyword evidence="4" id="KW-1185">Reference proteome</keyword>
<comment type="caution">
    <text evidence="3">The sequence shown here is derived from an EMBL/GenBank/DDBJ whole genome shotgun (WGS) entry which is preliminary data.</text>
</comment>
<feature type="region of interest" description="Disordered" evidence="1">
    <location>
        <begin position="310"/>
        <end position="417"/>
    </location>
</feature>
<dbReference type="AlphaFoldDB" id="A0A5N5J3U1"/>
<evidence type="ECO:0000256" key="1">
    <source>
        <dbReference type="SAM" id="MobiDB-lite"/>
    </source>
</evidence>
<dbReference type="Proteomes" id="UP000326939">
    <property type="component" value="Chromosome 19"/>
</dbReference>
<dbReference type="PANTHER" id="PTHR31286:SF99">
    <property type="entry name" value="DUF4283 DOMAIN-CONTAINING PROTEIN"/>
    <property type="match status" value="1"/>
</dbReference>
<organism evidence="3 4">
    <name type="scientific">Salix brachista</name>
    <dbReference type="NCBI Taxonomy" id="2182728"/>
    <lineage>
        <taxon>Eukaryota</taxon>
        <taxon>Viridiplantae</taxon>
        <taxon>Streptophyta</taxon>
        <taxon>Embryophyta</taxon>
        <taxon>Tracheophyta</taxon>
        <taxon>Spermatophyta</taxon>
        <taxon>Magnoliopsida</taxon>
        <taxon>eudicotyledons</taxon>
        <taxon>Gunneridae</taxon>
        <taxon>Pentapetalae</taxon>
        <taxon>rosids</taxon>
        <taxon>fabids</taxon>
        <taxon>Malpighiales</taxon>
        <taxon>Salicaceae</taxon>
        <taxon>Saliceae</taxon>
        <taxon>Salix</taxon>
    </lineage>
</organism>
<feature type="compositionally biased region" description="Basic and acidic residues" evidence="1">
    <location>
        <begin position="325"/>
        <end position="347"/>
    </location>
</feature>
<feature type="compositionally biased region" description="Polar residues" evidence="1">
    <location>
        <begin position="351"/>
        <end position="360"/>
    </location>
</feature>
<sequence length="417" mass="46292">MSNPTAPQPPKAISWAEKVRVSDPSTRCHLDHLPRQPTGSILRIPEKMILANVDKWKNSMVGFFVSYKMPYHVVCSIANRVWKEHGLEKVSVLDNGFMVFRFASEEGMKEVLAKGPWMFGGKSILLQQWQPGFKFDKNKIRHLPGWARLQGLPFPLWNKQGLSMAASMIGKPIACDEATIQCNRLEYARICIELDANIPLVHQFQVTSSLSEDPITVDVLYEWKPARCQSCRVFGHTCKNKETTVQDQGPRLEKEGDCIVPEAPKSDKEHHTGMNHLVQNSTSQGEDLQLVKENERCTKELCPRIQDKGESSLAVTSEGANAKGKGKEPVDKGIRRELTSNLKEKGGKTGSMHSLPQSIDSRMGSLSGDGDSKELYIEVSGSSTSECPPLPHKGPNSPSPKAKKRKGKKKKGAGSPW</sequence>
<proteinExistence type="predicted"/>
<protein>
    <recommendedName>
        <fullName evidence="2">DUF4283 domain-containing protein</fullName>
    </recommendedName>
</protein>
<name>A0A5N5J3U1_9ROSI</name>
<dbReference type="PANTHER" id="PTHR31286">
    <property type="entry name" value="GLYCINE-RICH CELL WALL STRUCTURAL PROTEIN 1.8-LIKE"/>
    <property type="match status" value="1"/>
</dbReference>
<feature type="compositionally biased region" description="Basic residues" evidence="1">
    <location>
        <begin position="401"/>
        <end position="417"/>
    </location>
</feature>
<evidence type="ECO:0000313" key="4">
    <source>
        <dbReference type="Proteomes" id="UP000326939"/>
    </source>
</evidence>